<name>A0ABS6PFE6_9PSED</name>
<evidence type="ECO:0000313" key="3">
    <source>
        <dbReference type="Proteomes" id="UP000765224"/>
    </source>
</evidence>
<comment type="caution">
    <text evidence="2">The sequence shown here is derived from an EMBL/GenBank/DDBJ whole genome shotgun (WGS) entry which is preliminary data.</text>
</comment>
<organism evidence="2 3">
    <name type="scientific">Pseudomonas ekonensis</name>
    <dbReference type="NCBI Taxonomy" id="2842353"/>
    <lineage>
        <taxon>Bacteria</taxon>
        <taxon>Pseudomonadati</taxon>
        <taxon>Pseudomonadota</taxon>
        <taxon>Gammaproteobacteria</taxon>
        <taxon>Pseudomonadales</taxon>
        <taxon>Pseudomonadaceae</taxon>
        <taxon>Pseudomonas</taxon>
    </lineage>
</organism>
<dbReference type="InterPro" id="IPR005569">
    <property type="entry name" value="Arc_DNA-bd_dom"/>
</dbReference>
<dbReference type="Proteomes" id="UP000765224">
    <property type="component" value="Unassembled WGS sequence"/>
</dbReference>
<evidence type="ECO:0000259" key="1">
    <source>
        <dbReference type="Pfam" id="PF03869"/>
    </source>
</evidence>
<protein>
    <submittedName>
        <fullName evidence="2">Arc family DNA-binding protein</fullName>
    </submittedName>
</protein>
<keyword evidence="2" id="KW-0238">DNA-binding</keyword>
<proteinExistence type="predicted"/>
<gene>
    <name evidence="2" type="ORF">KVG96_14675</name>
</gene>
<dbReference type="EMBL" id="JAHSTS010000002">
    <property type="protein sequence ID" value="MBV4459201.1"/>
    <property type="molecule type" value="Genomic_DNA"/>
</dbReference>
<reference evidence="2 3" key="1">
    <citation type="submission" date="2021-06" db="EMBL/GenBank/DDBJ databases">
        <title>Updating the genus Pseudomonas: Description of 43 new species and partition of the Pseudomonas putida group.</title>
        <authorList>
            <person name="Girard L."/>
            <person name="Lood C."/>
            <person name="Vandamme P."/>
            <person name="Rokni-Zadeh H."/>
            <person name="Van Noort V."/>
            <person name="Hofte M."/>
            <person name="Lavigne R."/>
            <person name="De Mot R."/>
        </authorList>
    </citation>
    <scope>NUCLEOTIDE SEQUENCE [LARGE SCALE GENOMIC DNA]</scope>
    <source>
        <strain evidence="2 3">COR58</strain>
    </source>
</reference>
<keyword evidence="3" id="KW-1185">Reference proteome</keyword>
<dbReference type="GO" id="GO:0003677">
    <property type="term" value="F:DNA binding"/>
    <property type="evidence" value="ECO:0007669"/>
    <property type="project" value="UniProtKB-KW"/>
</dbReference>
<feature type="domain" description="Arc-like DNA binding" evidence="1">
    <location>
        <begin position="10"/>
        <end position="46"/>
    </location>
</feature>
<sequence>MRPEKITTAVRMMCEMRQKLEELAVMNGRSLSGEIVFRLRASLEQEKQSAQKQRT</sequence>
<evidence type="ECO:0000313" key="2">
    <source>
        <dbReference type="EMBL" id="MBV4459201.1"/>
    </source>
</evidence>
<accession>A0ABS6PFE6</accession>
<dbReference type="Pfam" id="PF03869">
    <property type="entry name" value="Arc"/>
    <property type="match status" value="1"/>
</dbReference>